<dbReference type="HOGENOM" id="CLU_075394_1_0_1"/>
<dbReference type="Proteomes" id="UP000682892">
    <property type="component" value="Chromosome 2"/>
</dbReference>
<sequence length="452" mass="48887">MILDRLNSVYRLVNSQIDVTRWLCSTFGHNPPHQKNSTPPPVSHVHNETSNHNFMDQIENLQFNFTREFNDFGDASINNTGNNRSSSPPSILTSSKSGHSTEVVVPSSIPISAITTVQSFVENSCALTNVANTDVTTQATTSATMPATATESTAAYPTSTVIIDTAATVQATVTKPTTATAPNVTTSTTMPTAAIALTLPKTATATVTTSTTATAMHATTSKTNAPPAASVTRSSGKNACTQTIPYPTTHIAPPVSARANTLPSHQPARPTSSTTPSVSTNYPTSVPVLAIAPPSSKSSANDTWYYVTRFQPNETVQNIVAYISHKANCKPEHIRCLKLTRQINSESLTFVSFKVNVPKSIEELISATEFWPIGITMSPFLERRSNIYRRKKPFSPVPSRLVPRQMRGAQLNPPANVPTSTLLRAVSQHYFNSNKVQPRMPPPPRRFQSSLV</sequence>
<feature type="compositionally biased region" description="Low complexity" evidence="1">
    <location>
        <begin position="85"/>
        <end position="97"/>
    </location>
</feature>
<reference evidence="2" key="1">
    <citation type="submission" date="2005-10" db="EMBL/GenBank/DDBJ databases">
        <authorList>
            <person name="Loftus B.J."/>
            <person name="Nene V.M."/>
            <person name="Hannick L.I."/>
            <person name="Bidwell S."/>
            <person name="Haas B."/>
            <person name="Amedeo P."/>
            <person name="Orvis J."/>
            <person name="Wortman J.R."/>
            <person name="White O.R."/>
            <person name="Salzberg S."/>
            <person name="Shumway M."/>
            <person name="Koo H."/>
            <person name="Zhao Y."/>
            <person name="Holmes M."/>
            <person name="Miller J."/>
            <person name="Schatz M."/>
            <person name="Pop M."/>
            <person name="Pai G."/>
            <person name="Utterback T."/>
            <person name="Rogers Y.-H."/>
            <person name="Kravitz S."/>
            <person name="Fraser C.M."/>
        </authorList>
    </citation>
    <scope>NUCLEOTIDE SEQUENCE</scope>
    <source>
        <strain evidence="2">Liverpool</strain>
    </source>
</reference>
<reference evidence="2" key="3">
    <citation type="submission" date="2012-09" db="EMBL/GenBank/DDBJ databases">
        <authorList>
            <consortium name="VectorBase"/>
        </authorList>
    </citation>
    <scope>NUCLEOTIDE SEQUENCE</scope>
    <source>
        <strain evidence="2">Liverpool</strain>
    </source>
</reference>
<dbReference type="PhylomeDB" id="Q17LZ1"/>
<evidence type="ECO:0000313" key="2">
    <source>
        <dbReference type="EMBL" id="EAT47753.1"/>
    </source>
</evidence>
<reference evidence="2" key="2">
    <citation type="journal article" date="2007" name="Science">
        <title>Genome sequence of Aedes aegypti, a major arbovirus vector.</title>
        <authorList>
            <person name="Nene V."/>
            <person name="Wortman J.R."/>
            <person name="Lawson D."/>
            <person name="Haas B."/>
            <person name="Kodira C."/>
            <person name="Tu Z.J."/>
            <person name="Loftus B."/>
            <person name="Xi Z."/>
            <person name="Megy K."/>
            <person name="Grabherr M."/>
            <person name="Ren Q."/>
            <person name="Zdobnov E.M."/>
            <person name="Lobo N.F."/>
            <person name="Campbell K.S."/>
            <person name="Brown S.E."/>
            <person name="Bonaldo M.F."/>
            <person name="Zhu J."/>
            <person name="Sinkins S.P."/>
            <person name="Hogenkamp D.G."/>
            <person name="Amedeo P."/>
            <person name="Arensburger P."/>
            <person name="Atkinson P.W."/>
            <person name="Bidwell S."/>
            <person name="Biedler J."/>
            <person name="Birney E."/>
            <person name="Bruggner R.V."/>
            <person name="Costas J."/>
            <person name="Coy M.R."/>
            <person name="Crabtree J."/>
            <person name="Crawford M."/>
            <person name="Debruyn B."/>
            <person name="Decaprio D."/>
            <person name="Eiglmeier K."/>
            <person name="Eisenstadt E."/>
            <person name="El-Dorry H."/>
            <person name="Gelbart W.M."/>
            <person name="Gomes S.L."/>
            <person name="Hammond M."/>
            <person name="Hannick L.I."/>
            <person name="Hogan J.R."/>
            <person name="Holmes M.H."/>
            <person name="Jaffe D."/>
            <person name="Johnston J.S."/>
            <person name="Kennedy R.C."/>
            <person name="Koo H."/>
            <person name="Kravitz S."/>
            <person name="Kriventseva E.V."/>
            <person name="Kulp D."/>
            <person name="Labutti K."/>
            <person name="Lee E."/>
            <person name="Li S."/>
            <person name="Lovin D.D."/>
            <person name="Mao C."/>
            <person name="Mauceli E."/>
            <person name="Menck C.F."/>
            <person name="Miller J.R."/>
            <person name="Montgomery P."/>
            <person name="Mori A."/>
            <person name="Nascimento A.L."/>
            <person name="Naveira H.F."/>
            <person name="Nusbaum C."/>
            <person name="O'leary S."/>
            <person name="Orvis J."/>
            <person name="Pertea M."/>
            <person name="Quesneville H."/>
            <person name="Reidenbach K.R."/>
            <person name="Rogers Y.H."/>
            <person name="Roth C.W."/>
            <person name="Schneider J.R."/>
            <person name="Schatz M."/>
            <person name="Shumway M."/>
            <person name="Stanke M."/>
            <person name="Stinson E.O."/>
            <person name="Tubio J.M."/>
            <person name="Vanzee J.P."/>
            <person name="Verjovski-Almeida S."/>
            <person name="Werner D."/>
            <person name="White O."/>
            <person name="Wyder S."/>
            <person name="Zeng Q."/>
            <person name="Zhao Q."/>
            <person name="Zhao Y."/>
            <person name="Hill C.A."/>
            <person name="Raikhel A.S."/>
            <person name="Soares M.B."/>
            <person name="Knudson D.L."/>
            <person name="Lee N.H."/>
            <person name="Galagan J."/>
            <person name="Salzberg S.L."/>
            <person name="Paulsen I.T."/>
            <person name="Dimopoulos G."/>
            <person name="Collins F.H."/>
            <person name="Birren B."/>
            <person name="Fraser-Liggett C.M."/>
            <person name="Severson D.W."/>
        </authorList>
    </citation>
    <scope>NUCLEOTIDE SEQUENCE [LARGE SCALE GENOMIC DNA]</scope>
    <source>
        <strain evidence="2">Liverpool</strain>
    </source>
</reference>
<evidence type="ECO:0000256" key="1">
    <source>
        <dbReference type="SAM" id="MobiDB-lite"/>
    </source>
</evidence>
<name>Q17LZ1_AEDAE</name>
<dbReference type="OMA" id="TIEIHET"/>
<organism evidence="2 3">
    <name type="scientific">Aedes aegypti</name>
    <name type="common">Yellowfever mosquito</name>
    <name type="synonym">Culex aegypti</name>
    <dbReference type="NCBI Taxonomy" id="7159"/>
    <lineage>
        <taxon>Eukaryota</taxon>
        <taxon>Metazoa</taxon>
        <taxon>Ecdysozoa</taxon>
        <taxon>Arthropoda</taxon>
        <taxon>Hexapoda</taxon>
        <taxon>Insecta</taxon>
        <taxon>Pterygota</taxon>
        <taxon>Neoptera</taxon>
        <taxon>Endopterygota</taxon>
        <taxon>Diptera</taxon>
        <taxon>Nematocera</taxon>
        <taxon>Culicoidea</taxon>
        <taxon>Culicidae</taxon>
        <taxon>Culicinae</taxon>
        <taxon>Aedini</taxon>
        <taxon>Aedes</taxon>
        <taxon>Stegomyia</taxon>
    </lineage>
</organism>
<dbReference type="AlphaFoldDB" id="Q17LZ1"/>
<feature type="region of interest" description="Disordered" evidence="1">
    <location>
        <begin position="433"/>
        <end position="452"/>
    </location>
</feature>
<dbReference type="STRING" id="7159.Q17LZ1"/>
<evidence type="ECO:0000313" key="3">
    <source>
        <dbReference type="Proteomes" id="UP000682892"/>
    </source>
</evidence>
<dbReference type="PaxDb" id="7159-AAEL001161-PA"/>
<feature type="region of interest" description="Disordered" evidence="1">
    <location>
        <begin position="258"/>
        <end position="280"/>
    </location>
</feature>
<feature type="compositionally biased region" description="Low complexity" evidence="1">
    <location>
        <begin position="270"/>
        <end position="280"/>
    </location>
</feature>
<gene>
    <name evidence="2" type="ORF">AaeL_AAEL001161</name>
</gene>
<proteinExistence type="predicted"/>
<feature type="region of interest" description="Disordered" evidence="1">
    <location>
        <begin position="76"/>
        <end position="98"/>
    </location>
</feature>
<protein>
    <submittedName>
        <fullName evidence="2">AAEL001161-PA</fullName>
    </submittedName>
</protein>
<dbReference type="EMBL" id="CH477209">
    <property type="protein sequence ID" value="EAT47753.1"/>
    <property type="molecule type" value="Genomic_DNA"/>
</dbReference>
<accession>Q17LZ1</accession>